<comment type="caution">
    <text evidence="1">The sequence shown here is derived from an EMBL/GenBank/DDBJ whole genome shotgun (WGS) entry which is preliminary data.</text>
</comment>
<dbReference type="Proteomes" id="UP000886520">
    <property type="component" value="Chromosome 24"/>
</dbReference>
<proteinExistence type="predicted"/>
<keyword evidence="2" id="KW-1185">Reference proteome</keyword>
<reference evidence="1" key="1">
    <citation type="submission" date="2021-01" db="EMBL/GenBank/DDBJ databases">
        <title>Adiantum capillus-veneris genome.</title>
        <authorList>
            <person name="Fang Y."/>
            <person name="Liao Q."/>
        </authorList>
    </citation>
    <scope>NUCLEOTIDE SEQUENCE</scope>
    <source>
        <strain evidence="1">H3</strain>
        <tissue evidence="1">Leaf</tissue>
    </source>
</reference>
<protein>
    <submittedName>
        <fullName evidence="1">Uncharacterized protein</fullName>
    </submittedName>
</protein>
<evidence type="ECO:0000313" key="1">
    <source>
        <dbReference type="EMBL" id="KAI5060293.1"/>
    </source>
</evidence>
<dbReference type="EMBL" id="JABFUD020000024">
    <property type="protein sequence ID" value="KAI5060293.1"/>
    <property type="molecule type" value="Genomic_DNA"/>
</dbReference>
<organism evidence="1 2">
    <name type="scientific">Adiantum capillus-veneris</name>
    <name type="common">Maidenhair fern</name>
    <dbReference type="NCBI Taxonomy" id="13818"/>
    <lineage>
        <taxon>Eukaryota</taxon>
        <taxon>Viridiplantae</taxon>
        <taxon>Streptophyta</taxon>
        <taxon>Embryophyta</taxon>
        <taxon>Tracheophyta</taxon>
        <taxon>Polypodiopsida</taxon>
        <taxon>Polypodiidae</taxon>
        <taxon>Polypodiales</taxon>
        <taxon>Pteridineae</taxon>
        <taxon>Pteridaceae</taxon>
        <taxon>Vittarioideae</taxon>
        <taxon>Adiantum</taxon>
    </lineage>
</organism>
<dbReference type="AlphaFoldDB" id="A0A9D4Z2X0"/>
<gene>
    <name evidence="1" type="ORF">GOP47_0024713</name>
</gene>
<accession>A0A9D4Z2X0</accession>
<evidence type="ECO:0000313" key="2">
    <source>
        <dbReference type="Proteomes" id="UP000886520"/>
    </source>
</evidence>
<sequence length="131" mass="14412">MDDGLGYCMRGGCLGWPLESAAGGCLGVCLRALLQKLFMVTVLQMPGDEAKLPTLPLVLQGIERWCRLRSRCEAERLAEGTATQATNAGYFKRESRRAERAGNVDRWGHCMRRVASGSVWKDKDREAPPAG</sequence>
<name>A0A9D4Z2X0_ADICA</name>